<dbReference type="InterPro" id="IPR037873">
    <property type="entry name" value="BamE-like"/>
</dbReference>
<evidence type="ECO:0000256" key="2">
    <source>
        <dbReference type="SAM" id="Phobius"/>
    </source>
</evidence>
<keyword evidence="4" id="KW-1185">Reference proteome</keyword>
<keyword evidence="2" id="KW-1133">Transmembrane helix</keyword>
<dbReference type="Proteomes" id="UP000016160">
    <property type="component" value="Chromosome"/>
</dbReference>
<keyword evidence="2" id="KW-0472">Membrane</keyword>
<dbReference type="AlphaFoldDB" id="T2KII1"/>
<dbReference type="EMBL" id="HG315671">
    <property type="protein sequence ID" value="CDF78682.1"/>
    <property type="molecule type" value="Genomic_DNA"/>
</dbReference>
<evidence type="ECO:0000313" key="3">
    <source>
        <dbReference type="EMBL" id="CDF78682.1"/>
    </source>
</evidence>
<accession>T2KII1</accession>
<gene>
    <name evidence="3" type="ORF">BN863_9700</name>
</gene>
<dbReference type="OrthoDB" id="1435015at2"/>
<reference evidence="3 4" key="1">
    <citation type="journal article" date="2013" name="Appl. Environ. Microbiol.">
        <title>The genome of the alga-associated marine flavobacterium Formosa agariphila KMM 3901T reveals a broad potential for degradation of algal polysaccharides.</title>
        <authorList>
            <person name="Mann A.J."/>
            <person name="Hahnke R.L."/>
            <person name="Huang S."/>
            <person name="Werner J."/>
            <person name="Xing P."/>
            <person name="Barbeyron T."/>
            <person name="Huettel B."/>
            <person name="Stueber K."/>
            <person name="Reinhardt R."/>
            <person name="Harder J."/>
            <person name="Gloeckner F.O."/>
            <person name="Amann R.I."/>
            <person name="Teeling H."/>
        </authorList>
    </citation>
    <scope>NUCLEOTIDE SEQUENCE [LARGE SCALE GENOMIC DNA]</scope>
    <source>
        <strain evidence="4">DSM 15362 / KCTC 12365 / LMG 23005 / KMM 3901</strain>
    </source>
</reference>
<evidence type="ECO:0000313" key="4">
    <source>
        <dbReference type="Proteomes" id="UP000016160"/>
    </source>
</evidence>
<feature type="transmembrane region" description="Helical" evidence="2">
    <location>
        <begin position="6"/>
        <end position="22"/>
    </location>
</feature>
<keyword evidence="1" id="KW-0732">Signal</keyword>
<keyword evidence="2" id="KW-0812">Transmembrane</keyword>
<dbReference type="RefSeq" id="WP_038528118.1">
    <property type="nucleotide sequence ID" value="NZ_HG315671.1"/>
</dbReference>
<dbReference type="STRING" id="1347342.BN863_9700"/>
<feature type="transmembrane region" description="Helical" evidence="2">
    <location>
        <begin position="29"/>
        <end position="49"/>
    </location>
</feature>
<sequence length="162" mass="18807">MILTVPFAIILGLLFIALFIFSRTIDKRTWVALAISLVLTPIIYFYVLYPLINIFSSYHHEKHFEAEAWEDKPAYRYEMANDLEHSNVLLGKNKSEVTTILGKPEWFSWNDAIKANDSNFWNYNLGIKPGALNTTQECLKITFQNNTVTGLEHYQLELEDNE</sequence>
<dbReference type="eggNOG" id="ENOG50320HW">
    <property type="taxonomic scope" value="Bacteria"/>
</dbReference>
<dbReference type="HOGENOM" id="CLU_1610119_0_0_10"/>
<organism evidence="3 4">
    <name type="scientific">Formosa agariphila (strain DSM 15362 / KCTC 12365 / LMG 23005 / KMM 3901 / M-2Alg 35-1)</name>
    <dbReference type="NCBI Taxonomy" id="1347342"/>
    <lineage>
        <taxon>Bacteria</taxon>
        <taxon>Pseudomonadati</taxon>
        <taxon>Bacteroidota</taxon>
        <taxon>Flavobacteriia</taxon>
        <taxon>Flavobacteriales</taxon>
        <taxon>Flavobacteriaceae</taxon>
        <taxon>Formosa</taxon>
    </lineage>
</organism>
<proteinExistence type="predicted"/>
<evidence type="ECO:0000256" key="1">
    <source>
        <dbReference type="ARBA" id="ARBA00022729"/>
    </source>
</evidence>
<name>T2KII1_FORAG</name>
<dbReference type="Gene3D" id="3.30.1450.10">
    <property type="match status" value="1"/>
</dbReference>
<protein>
    <submittedName>
        <fullName evidence="3">Uncharacterized protein</fullName>
    </submittedName>
</protein>
<dbReference type="PATRIC" id="fig|1347342.6.peg.980"/>